<accession>A0A839AKH2</accession>
<feature type="region of interest" description="Disordered" evidence="2">
    <location>
        <begin position="32"/>
        <end position="83"/>
    </location>
</feature>
<dbReference type="SUPFAM" id="SSF158791">
    <property type="entry name" value="MgtE N-terminal domain-like"/>
    <property type="match status" value="1"/>
</dbReference>
<gene>
    <name evidence="3" type="ORF">H2509_19375</name>
</gene>
<evidence type="ECO:0000256" key="1">
    <source>
        <dbReference type="SAM" id="Coils"/>
    </source>
</evidence>
<evidence type="ECO:0008006" key="5">
    <source>
        <dbReference type="Google" id="ProtNLM"/>
    </source>
</evidence>
<feature type="coiled-coil region" evidence="1">
    <location>
        <begin position="112"/>
        <end position="161"/>
    </location>
</feature>
<proteinExistence type="predicted"/>
<dbReference type="Proteomes" id="UP000541109">
    <property type="component" value="Unassembled WGS sequence"/>
</dbReference>
<organism evidence="3 4">
    <name type="scientific">Stappia albiluteola</name>
    <dbReference type="NCBI Taxonomy" id="2758565"/>
    <lineage>
        <taxon>Bacteria</taxon>
        <taxon>Pseudomonadati</taxon>
        <taxon>Pseudomonadota</taxon>
        <taxon>Alphaproteobacteria</taxon>
        <taxon>Hyphomicrobiales</taxon>
        <taxon>Stappiaceae</taxon>
        <taxon>Stappia</taxon>
    </lineage>
</organism>
<sequence>MAVGALCALKLIGLVVDGGYVALPVQQAVAQQADAGGPAQAAAKAKRTEPEKAGDSSGGALPPSFDADADGPPSTLEIGGSSAERKVLESLGDRRRELDDREKKFDLREQLLKATEERVQERLKKLAEAEARLKAAETAKQKKAKEELQSLVIMYESMKAKDAARIFDRLDLDILMRVAGQMKPRKMADVLARMAPEAAERLTVALANGTQRQVDAPLSDELPKIQGN</sequence>
<dbReference type="EMBL" id="JACFXV010000066">
    <property type="protein sequence ID" value="MBA5779297.1"/>
    <property type="molecule type" value="Genomic_DNA"/>
</dbReference>
<dbReference type="AlphaFoldDB" id="A0A839AKH2"/>
<name>A0A839AKH2_9HYPH</name>
<keyword evidence="4" id="KW-1185">Reference proteome</keyword>
<protein>
    <recommendedName>
        <fullName evidence="5">Flagellar motility protein MotE, a chaperone for MotC folding</fullName>
    </recommendedName>
</protein>
<evidence type="ECO:0000313" key="3">
    <source>
        <dbReference type="EMBL" id="MBA5779297.1"/>
    </source>
</evidence>
<feature type="compositionally biased region" description="Low complexity" evidence="2">
    <location>
        <begin position="32"/>
        <end position="43"/>
    </location>
</feature>
<evidence type="ECO:0000256" key="2">
    <source>
        <dbReference type="SAM" id="MobiDB-lite"/>
    </source>
</evidence>
<comment type="caution">
    <text evidence="3">The sequence shown here is derived from an EMBL/GenBank/DDBJ whole genome shotgun (WGS) entry which is preliminary data.</text>
</comment>
<reference evidence="3 4" key="1">
    <citation type="submission" date="2020-07" db="EMBL/GenBank/DDBJ databases">
        <title>Stappia sp., F7233, whole genome shotgun sequencing project.</title>
        <authorList>
            <person name="Jiang S."/>
            <person name="Liu Z.W."/>
            <person name="Du Z.J."/>
        </authorList>
    </citation>
    <scope>NUCLEOTIDE SEQUENCE [LARGE SCALE GENOMIC DNA]</scope>
    <source>
        <strain evidence="3 4">F7233</strain>
    </source>
</reference>
<keyword evidence="1" id="KW-0175">Coiled coil</keyword>
<evidence type="ECO:0000313" key="4">
    <source>
        <dbReference type="Proteomes" id="UP000541109"/>
    </source>
</evidence>